<dbReference type="EMBL" id="JBEUSY010000566">
    <property type="protein sequence ID" value="KAL1226447.1"/>
    <property type="molecule type" value="Genomic_DNA"/>
</dbReference>
<organism evidence="1 2">
    <name type="scientific">Trichinella spiralis</name>
    <name type="common">Trichina worm</name>
    <dbReference type="NCBI Taxonomy" id="6334"/>
    <lineage>
        <taxon>Eukaryota</taxon>
        <taxon>Metazoa</taxon>
        <taxon>Ecdysozoa</taxon>
        <taxon>Nematoda</taxon>
        <taxon>Enoplea</taxon>
        <taxon>Dorylaimia</taxon>
        <taxon>Trichinellida</taxon>
        <taxon>Trichinellidae</taxon>
        <taxon>Trichinella</taxon>
    </lineage>
</organism>
<keyword evidence="2" id="KW-1185">Reference proteome</keyword>
<protein>
    <submittedName>
        <fullName evidence="1">2,3-bisphosphoglycerate-independent phosphoglycerate mutase</fullName>
    </submittedName>
</protein>
<name>A0ABR3K195_TRISP</name>
<dbReference type="Proteomes" id="UP001558632">
    <property type="component" value="Unassembled WGS sequence"/>
</dbReference>
<proteinExistence type="predicted"/>
<reference evidence="1 2" key="1">
    <citation type="submission" date="2024-07" db="EMBL/GenBank/DDBJ databases">
        <title>Enhanced genomic and transcriptomic resources for Trichinella pseudospiralis and T. spiralis underpin the discovery of pronounced molecular differences between stages and species.</title>
        <authorList>
            <person name="Pasi K.K."/>
            <person name="La Rosa G."/>
            <person name="Gomez-Morales M.A."/>
            <person name="Tosini F."/>
            <person name="Sumanam S."/>
            <person name="Young N.D."/>
            <person name="Chang B.C."/>
            <person name="Robin G.B."/>
        </authorList>
    </citation>
    <scope>NUCLEOTIDE SEQUENCE [LARGE SCALE GENOMIC DNA]</scope>
    <source>
        <strain evidence="1">ISS534</strain>
    </source>
</reference>
<accession>A0ABR3K195</accession>
<gene>
    <name evidence="1" type="ORF">TSPI_08190</name>
</gene>
<sequence>MDCISQCEERQKQQQVLLHMAIRKRTEYVLTFPYFAEKTVREREVQYVPSHWPNIHFRRPSSRISLLWMFWLALPQTA</sequence>
<comment type="caution">
    <text evidence="1">The sequence shown here is derived from an EMBL/GenBank/DDBJ whole genome shotgun (WGS) entry which is preliminary data.</text>
</comment>
<evidence type="ECO:0000313" key="2">
    <source>
        <dbReference type="Proteomes" id="UP001558632"/>
    </source>
</evidence>
<evidence type="ECO:0000313" key="1">
    <source>
        <dbReference type="EMBL" id="KAL1226447.1"/>
    </source>
</evidence>